<protein>
    <submittedName>
        <fullName evidence="1">GlcNAc-PI de-N-acetylase</fullName>
    </submittedName>
</protein>
<dbReference type="Proteomes" id="UP000198793">
    <property type="component" value="Unassembled WGS sequence"/>
</dbReference>
<dbReference type="InterPro" id="IPR024078">
    <property type="entry name" value="LmbE-like_dom_sf"/>
</dbReference>
<dbReference type="Gene3D" id="3.40.50.10320">
    <property type="entry name" value="LmbE-like"/>
    <property type="match status" value="1"/>
</dbReference>
<dbReference type="STRING" id="1166073.SAMN05192530_107141"/>
<proteinExistence type="predicted"/>
<dbReference type="AlphaFoldDB" id="A0A1H0K801"/>
<dbReference type="SUPFAM" id="SSF102588">
    <property type="entry name" value="LmbE-like"/>
    <property type="match status" value="1"/>
</dbReference>
<evidence type="ECO:0000313" key="1">
    <source>
        <dbReference type="EMBL" id="SDO52105.1"/>
    </source>
</evidence>
<reference evidence="1 2" key="1">
    <citation type="submission" date="2016-10" db="EMBL/GenBank/DDBJ databases">
        <authorList>
            <person name="de Groot N.N."/>
        </authorList>
    </citation>
    <scope>NUCLEOTIDE SEQUENCE [LARGE SCALE GENOMIC DNA]</scope>
    <source>
        <strain evidence="2">L7-484,KACC 16230,DSM 25025</strain>
    </source>
</reference>
<accession>A0A1H0K801</accession>
<sequence length="302" mass="33875">MTAAADRMLTDSLIVGAHPDDEMLWFNAIVGRVDEVVIVYGDYWAQPGLGERRRRAVAELPLRRVTHLDIAEAGTYGCANWAEPVLGEHGLKLGLEETRREMTRLAKRSAGSVLPVSLNASPARVAAHYRENFDRITRALKPRLRPGMNVFTHNPWGEYGHEDHVQVFAVLAALRERIGFRLWMSNYATERSLPLAMRYFRSAPGPYLRLRTDKALSGAIADVYRRHDCWTWSDDWSFFDEECYMEAPRPAASAGGGGPHQHLFPLNLFTIEERRRSLRAPIAATGAVALSAMLGAALMEAF</sequence>
<organism evidence="1 2">
    <name type="scientific">Aureimonas jatrophae</name>
    <dbReference type="NCBI Taxonomy" id="1166073"/>
    <lineage>
        <taxon>Bacteria</taxon>
        <taxon>Pseudomonadati</taxon>
        <taxon>Pseudomonadota</taxon>
        <taxon>Alphaproteobacteria</taxon>
        <taxon>Hyphomicrobiales</taxon>
        <taxon>Aurantimonadaceae</taxon>
        <taxon>Aureimonas</taxon>
    </lineage>
</organism>
<keyword evidence="2" id="KW-1185">Reference proteome</keyword>
<name>A0A1H0K801_9HYPH</name>
<evidence type="ECO:0000313" key="2">
    <source>
        <dbReference type="Proteomes" id="UP000198793"/>
    </source>
</evidence>
<gene>
    <name evidence="1" type="ORF">SAMN05192530_107141</name>
</gene>
<dbReference type="RefSeq" id="WP_244519676.1">
    <property type="nucleotide sequence ID" value="NZ_FNIT01000007.1"/>
</dbReference>
<dbReference type="EMBL" id="FNIT01000007">
    <property type="protein sequence ID" value="SDO52105.1"/>
    <property type="molecule type" value="Genomic_DNA"/>
</dbReference>